<organism evidence="2 3">
    <name type="scientific">Nostoc piscinale CENA21</name>
    <dbReference type="NCBI Taxonomy" id="224013"/>
    <lineage>
        <taxon>Bacteria</taxon>
        <taxon>Bacillati</taxon>
        <taxon>Cyanobacteriota</taxon>
        <taxon>Cyanophyceae</taxon>
        <taxon>Nostocales</taxon>
        <taxon>Nostocaceae</taxon>
        <taxon>Nostoc</taxon>
    </lineage>
</organism>
<dbReference type="Pfam" id="PF01636">
    <property type="entry name" value="APH"/>
    <property type="match status" value="1"/>
</dbReference>
<dbReference type="RefSeq" id="WP_062294406.1">
    <property type="nucleotide sequence ID" value="NZ_CP012036.1"/>
</dbReference>
<evidence type="ECO:0000313" key="2">
    <source>
        <dbReference type="EMBL" id="ALF54052.1"/>
    </source>
</evidence>
<proteinExistence type="predicted"/>
<evidence type="ECO:0000259" key="1">
    <source>
        <dbReference type="Pfam" id="PF01636"/>
    </source>
</evidence>
<reference evidence="3" key="1">
    <citation type="submission" date="2015-07" db="EMBL/GenBank/DDBJ databases">
        <title>Genome Of Nitrogen-Fixing Cyanobacterium Nostoc piscinale CENA21 From Solimoes/Amazon River Floodplain Sediments And Comparative Genomics To Uncover Biosynthetic Natural Products Potential.</title>
        <authorList>
            <person name="Leao T.F."/>
            <person name="Leao P.N."/>
            <person name="Guimaraes P.I."/>
            <person name="de Melo A.G.C."/>
            <person name="Ramos R.T.J."/>
            <person name="Silva A."/>
            <person name="Fiore M.F."/>
            <person name="Schneider M.P.C."/>
        </authorList>
    </citation>
    <scope>NUCLEOTIDE SEQUENCE [LARGE SCALE GENOMIC DNA]</scope>
    <source>
        <strain evidence="3">CENA21</strain>
    </source>
</reference>
<keyword evidence="3" id="KW-1185">Reference proteome</keyword>
<evidence type="ECO:0000313" key="3">
    <source>
        <dbReference type="Proteomes" id="UP000062645"/>
    </source>
</evidence>
<dbReference type="OrthoDB" id="3806873at2"/>
<gene>
    <name evidence="2" type="ORF">ACX27_16310</name>
</gene>
<sequence length="412" mass="46973">MLLPLSSQNITQYLHASGLCSLEDGNLDLSRLPGSSKKNFNLLVTLGNNRQLLIKQEHHQENAANLHEFFNEWLFHQLLKQFPVLGNIAAIASLVVHYDEDNSLLVRNYLSEYLELGSFYQHHQSFPTEIATAIGTTIAALHRATFQRREYRDFMATAPQGQYRYNFYNPAQGIESLTPDIFGAVPKSALQFYSVYQRDESLESAIADLAYEWKPCCLTHNDLTLNNILLHSRWDKLDNCLVRLIDWEACAWGDPAFDLGTLIASYLTIWLSSLVVDVTLELEESLQLAIIPLEAIQPSLLTLIQAYLNTFPAILEHRPDFIERVTQFAGLGLIHQIQAKINYQQQFDNTDMCTLQVAQNLLTMPEKSIQTVFGVTQAEIIQPMATQHQLTQPQKSQKLIPLYYEKTRLRGC</sequence>
<name>A0A0M4SSF0_9NOSO</name>
<dbReference type="Gene3D" id="3.90.1200.10">
    <property type="match status" value="1"/>
</dbReference>
<dbReference type="PATRIC" id="fig|224013.5.peg.3895"/>
<accession>A0A0M4SSF0</accession>
<keyword evidence="2" id="KW-0808">Transferase</keyword>
<feature type="domain" description="Aminoglycoside phosphotransferase" evidence="1">
    <location>
        <begin position="41"/>
        <end position="276"/>
    </location>
</feature>
<dbReference type="STRING" id="224013.ACX27_16310"/>
<protein>
    <submittedName>
        <fullName evidence="2">Aminoglycoside phosphotransferase</fullName>
    </submittedName>
</protein>
<dbReference type="InterPro" id="IPR002575">
    <property type="entry name" value="Aminoglycoside_PTrfase"/>
</dbReference>
<dbReference type="InterPro" id="IPR011009">
    <property type="entry name" value="Kinase-like_dom_sf"/>
</dbReference>
<dbReference type="SUPFAM" id="SSF56112">
    <property type="entry name" value="Protein kinase-like (PK-like)"/>
    <property type="match status" value="1"/>
</dbReference>
<dbReference type="AlphaFoldDB" id="A0A0M4SSF0"/>
<dbReference type="KEGG" id="npz:ACX27_16310"/>
<dbReference type="GO" id="GO:0016740">
    <property type="term" value="F:transferase activity"/>
    <property type="evidence" value="ECO:0007669"/>
    <property type="project" value="UniProtKB-KW"/>
</dbReference>
<dbReference type="EMBL" id="CP012036">
    <property type="protein sequence ID" value="ALF54052.1"/>
    <property type="molecule type" value="Genomic_DNA"/>
</dbReference>
<dbReference type="Proteomes" id="UP000062645">
    <property type="component" value="Chromosome"/>
</dbReference>
<reference evidence="2 3" key="2">
    <citation type="journal article" date="2016" name="Genome Announc.">
        <title>Draft Genome Sequence of the N2-Fixing Cyanobacterium Nostoc piscinale CENA21, Isolated from the Brazilian Amazon Floodplain.</title>
        <authorList>
            <person name="Leao T."/>
            <person name="Guimaraes P.I."/>
            <person name="de Melo A.G."/>
            <person name="Ramos R.T."/>
            <person name="Leao P.N."/>
            <person name="Silva A."/>
            <person name="Fiore M.F."/>
            <person name="Schneider M.P."/>
        </authorList>
    </citation>
    <scope>NUCLEOTIDE SEQUENCE [LARGE SCALE GENOMIC DNA]</scope>
    <source>
        <strain evidence="2 3">CENA21</strain>
    </source>
</reference>